<dbReference type="Gene3D" id="3.40.50.1820">
    <property type="entry name" value="alpha/beta hydrolase"/>
    <property type="match status" value="1"/>
</dbReference>
<dbReference type="Gene3D" id="3.30.300.30">
    <property type="match status" value="1"/>
</dbReference>
<proteinExistence type="predicted"/>
<dbReference type="PANTHER" id="PTHR43767:SF1">
    <property type="entry name" value="NONRIBOSOMAL PEPTIDE SYNTHASE PES1 (EUROFUNG)-RELATED"/>
    <property type="match status" value="1"/>
</dbReference>
<keyword evidence="5" id="KW-1185">Reference proteome</keyword>
<dbReference type="EMBL" id="BAABJQ010000019">
    <property type="protein sequence ID" value="GAA5193669.1"/>
    <property type="molecule type" value="Genomic_DNA"/>
</dbReference>
<comment type="caution">
    <text evidence="4">The sequence shown here is derived from an EMBL/GenBank/DDBJ whole genome shotgun (WGS) entry which is preliminary data.</text>
</comment>
<evidence type="ECO:0000313" key="4">
    <source>
        <dbReference type="EMBL" id="GAA5193669.1"/>
    </source>
</evidence>
<organism evidence="4 5">
    <name type="scientific">Rugosimonospora acidiphila</name>
    <dbReference type="NCBI Taxonomy" id="556531"/>
    <lineage>
        <taxon>Bacteria</taxon>
        <taxon>Bacillati</taxon>
        <taxon>Actinomycetota</taxon>
        <taxon>Actinomycetes</taxon>
        <taxon>Micromonosporales</taxon>
        <taxon>Micromonosporaceae</taxon>
        <taxon>Rugosimonospora</taxon>
    </lineage>
</organism>
<dbReference type="InterPro" id="IPR020845">
    <property type="entry name" value="AMP-binding_CS"/>
</dbReference>
<dbReference type="Gene3D" id="3.40.50.12780">
    <property type="entry name" value="N-terminal domain of ligase-like"/>
    <property type="match status" value="1"/>
</dbReference>
<dbReference type="InterPro" id="IPR000873">
    <property type="entry name" value="AMP-dep_synth/lig_dom"/>
</dbReference>
<dbReference type="PROSITE" id="PS50075">
    <property type="entry name" value="CARRIER"/>
    <property type="match status" value="1"/>
</dbReference>
<gene>
    <name evidence="4" type="ORF">GCM10023322_56200</name>
</gene>
<dbReference type="Pfam" id="PF13193">
    <property type="entry name" value="AMP-binding_C"/>
    <property type="match status" value="1"/>
</dbReference>
<dbReference type="PROSITE" id="PS00455">
    <property type="entry name" value="AMP_BINDING"/>
    <property type="match status" value="1"/>
</dbReference>
<evidence type="ECO:0000256" key="1">
    <source>
        <dbReference type="ARBA" id="ARBA00022450"/>
    </source>
</evidence>
<dbReference type="PANTHER" id="PTHR43767">
    <property type="entry name" value="LONG-CHAIN-FATTY-ACID--COA LIGASE"/>
    <property type="match status" value="1"/>
</dbReference>
<dbReference type="InterPro" id="IPR009081">
    <property type="entry name" value="PP-bd_ACP"/>
</dbReference>
<dbReference type="Pfam" id="PF00550">
    <property type="entry name" value="PP-binding"/>
    <property type="match status" value="1"/>
</dbReference>
<dbReference type="InterPro" id="IPR006162">
    <property type="entry name" value="Ppantetheine_attach_site"/>
</dbReference>
<evidence type="ECO:0000259" key="3">
    <source>
        <dbReference type="PROSITE" id="PS50075"/>
    </source>
</evidence>
<dbReference type="Proteomes" id="UP001501570">
    <property type="component" value="Unassembled WGS sequence"/>
</dbReference>
<sequence>MPDNSNEWTVPAQLRHRAAERPQDIAHRVVGGEDLTFADWEVASNRAAHGLIERGVRPGERVLLPCSTGTWIDYAVAWAAVLKAGAVAVPLHQSAGAERMASTARESGAVCAVGGGPVPLPDTPQYTVAVLADGQPTGSVDVSCSAGDDAEIIYTSGTTGVPRGVVATHENLLYPLRGSRARQARTALHALPPATTVGQGLLIQPLCVSPHRTFTLGRFVPAEFLAAIEDQRPTDVVLVPAMAIALVNAATAGEHDLGCVRQVRTTSAPIHPATLEALARLFPTARIRNVYSTTECWPRRLATDFDRTRPTSLGRPAEGSEVRIVDGAGDVVPARTAGDVQLRSEAPQRRYDGEDLRSAVFLPGGWTRTGDVGLVDEDGYFYLVDRNPDLVNSGGTNVSTLDVEAAAMAYPGVIEAAVFGVPHPVLTESVVAAVRTRPGLDPADLAEHLRRAKGSAAPQRIVVVEDLPRNLLGKIDKKQLRKDFVAGTTAGGYEAPSTATEQLVAGLWASALDLDRVSAADDFLQIGGSSLTAMEVVAQVTGQLAKRVTVRDILDAPTLRAFAERVDAAPAVNPDDEAIVPVADGSVTAPR</sequence>
<evidence type="ECO:0000313" key="5">
    <source>
        <dbReference type="Proteomes" id="UP001501570"/>
    </source>
</evidence>
<dbReference type="Pfam" id="PF00501">
    <property type="entry name" value="AMP-binding"/>
    <property type="match status" value="1"/>
</dbReference>
<accession>A0ABP9SE35</accession>
<reference evidence="5" key="1">
    <citation type="journal article" date="2019" name="Int. J. Syst. Evol. Microbiol.">
        <title>The Global Catalogue of Microorganisms (GCM) 10K type strain sequencing project: providing services to taxonomists for standard genome sequencing and annotation.</title>
        <authorList>
            <consortium name="The Broad Institute Genomics Platform"/>
            <consortium name="The Broad Institute Genome Sequencing Center for Infectious Disease"/>
            <person name="Wu L."/>
            <person name="Ma J."/>
        </authorList>
    </citation>
    <scope>NUCLEOTIDE SEQUENCE [LARGE SCALE GENOMIC DNA]</scope>
    <source>
        <strain evidence="5">JCM 18304</strain>
    </source>
</reference>
<protein>
    <submittedName>
        <fullName evidence="4">Class I adenylate-forming enzyme family protein</fullName>
    </submittedName>
</protein>
<name>A0ABP9SE35_9ACTN</name>
<dbReference type="InterPro" id="IPR036736">
    <property type="entry name" value="ACP-like_sf"/>
</dbReference>
<dbReference type="InterPro" id="IPR029058">
    <property type="entry name" value="AB_hydrolase_fold"/>
</dbReference>
<dbReference type="SUPFAM" id="SSF56801">
    <property type="entry name" value="Acetyl-CoA synthetase-like"/>
    <property type="match status" value="1"/>
</dbReference>
<keyword evidence="2" id="KW-0597">Phosphoprotein</keyword>
<dbReference type="SMART" id="SM00823">
    <property type="entry name" value="PKS_PP"/>
    <property type="match status" value="1"/>
</dbReference>
<keyword evidence="1" id="KW-0596">Phosphopantetheine</keyword>
<dbReference type="InterPro" id="IPR025110">
    <property type="entry name" value="AMP-bd_C"/>
</dbReference>
<dbReference type="InterPro" id="IPR045851">
    <property type="entry name" value="AMP-bd_C_sf"/>
</dbReference>
<feature type="domain" description="Carrier" evidence="3">
    <location>
        <begin position="495"/>
        <end position="570"/>
    </location>
</feature>
<evidence type="ECO:0000256" key="2">
    <source>
        <dbReference type="ARBA" id="ARBA00022553"/>
    </source>
</evidence>
<dbReference type="PROSITE" id="PS00012">
    <property type="entry name" value="PHOSPHOPANTETHEINE"/>
    <property type="match status" value="1"/>
</dbReference>
<dbReference type="SUPFAM" id="SSF47336">
    <property type="entry name" value="ACP-like"/>
    <property type="match status" value="1"/>
</dbReference>
<dbReference type="InterPro" id="IPR020806">
    <property type="entry name" value="PKS_PP-bd"/>
</dbReference>
<dbReference type="InterPro" id="IPR042099">
    <property type="entry name" value="ANL_N_sf"/>
</dbReference>
<dbReference type="InterPro" id="IPR050237">
    <property type="entry name" value="ATP-dep_AMP-bd_enzyme"/>
</dbReference>